<comment type="caution">
    <text evidence="2">The sequence shown here is derived from an EMBL/GenBank/DDBJ whole genome shotgun (WGS) entry which is preliminary data.</text>
</comment>
<feature type="compositionally biased region" description="Low complexity" evidence="1">
    <location>
        <begin position="1"/>
        <end position="18"/>
    </location>
</feature>
<sequence>MAQAQQSKFQSQQAEQGQPLTAKQQATVDKMKAGAARKRINLGQAFSDTQLAALTEILEGKAWLVGELEMVNQIEKDH</sequence>
<dbReference type="AlphaFoldDB" id="A0A5J4WZC0"/>
<proteinExistence type="predicted"/>
<evidence type="ECO:0000256" key="1">
    <source>
        <dbReference type="SAM" id="MobiDB-lite"/>
    </source>
</evidence>
<organism evidence="2 3">
    <name type="scientific">Streblomastix strix</name>
    <dbReference type="NCBI Taxonomy" id="222440"/>
    <lineage>
        <taxon>Eukaryota</taxon>
        <taxon>Metamonada</taxon>
        <taxon>Preaxostyla</taxon>
        <taxon>Oxymonadida</taxon>
        <taxon>Streblomastigidae</taxon>
        <taxon>Streblomastix</taxon>
    </lineage>
</organism>
<gene>
    <name evidence="2" type="ORF">EZS28_004007</name>
</gene>
<dbReference type="EMBL" id="SNRW01000557">
    <property type="protein sequence ID" value="KAA6400468.1"/>
    <property type="molecule type" value="Genomic_DNA"/>
</dbReference>
<protein>
    <submittedName>
        <fullName evidence="2">Uncharacterized protein</fullName>
    </submittedName>
</protein>
<reference evidence="2 3" key="1">
    <citation type="submission" date="2019-03" db="EMBL/GenBank/DDBJ databases">
        <title>Single cell metagenomics reveals metabolic interactions within the superorganism composed of flagellate Streblomastix strix and complex community of Bacteroidetes bacteria on its surface.</title>
        <authorList>
            <person name="Treitli S.C."/>
            <person name="Kolisko M."/>
            <person name="Husnik F."/>
            <person name="Keeling P."/>
            <person name="Hampl V."/>
        </authorList>
    </citation>
    <scope>NUCLEOTIDE SEQUENCE [LARGE SCALE GENOMIC DNA]</scope>
    <source>
        <strain evidence="2">ST1C</strain>
    </source>
</reference>
<dbReference type="Proteomes" id="UP000324800">
    <property type="component" value="Unassembled WGS sequence"/>
</dbReference>
<feature type="region of interest" description="Disordered" evidence="1">
    <location>
        <begin position="1"/>
        <end position="29"/>
    </location>
</feature>
<evidence type="ECO:0000313" key="3">
    <source>
        <dbReference type="Proteomes" id="UP000324800"/>
    </source>
</evidence>
<evidence type="ECO:0000313" key="2">
    <source>
        <dbReference type="EMBL" id="KAA6400468.1"/>
    </source>
</evidence>
<name>A0A5J4WZC0_9EUKA</name>
<accession>A0A5J4WZC0</accession>